<organism evidence="2 3">
    <name type="scientific">Hondaea fermentalgiana</name>
    <dbReference type="NCBI Taxonomy" id="2315210"/>
    <lineage>
        <taxon>Eukaryota</taxon>
        <taxon>Sar</taxon>
        <taxon>Stramenopiles</taxon>
        <taxon>Bigyra</taxon>
        <taxon>Labyrinthulomycetes</taxon>
        <taxon>Thraustochytrida</taxon>
        <taxon>Thraustochytriidae</taxon>
        <taxon>Hondaea</taxon>
    </lineage>
</organism>
<evidence type="ECO:0000313" key="2">
    <source>
        <dbReference type="EMBL" id="GBG27518.1"/>
    </source>
</evidence>
<dbReference type="InParanoid" id="A0A2R5GCU0"/>
<accession>A0A2R5GCU0</accession>
<keyword evidence="1" id="KW-0175">Coiled coil</keyword>
<sequence>MSTFVEAEPLAATSAGKLTLPMTAAEIQEKLGREGEVLLGVLDGTPSLQTFHSGRWELTAQDIETALGEDALRRIEKAVKPRMDSVFGLRQNLINLKKVYLHLQMPGSELQKRINQYTCLFYADGKDWYQHLIAEQEVDSWRKPKEETGAALYQQVSRALQECNGAQMAVLDARQYIKNICCVPRHPNKPTSFELQLLPATLWSAQVFSDLEREWPGIADKDLIEARKAYFQGKRDMARPSECDADRLAKERLDALVDKIVGAVDAHDNKAVRHFVKCSCVARGVSKALRIEVEAERLHESVREMIKRLRGLQDRLLEVTKDSPQAYYKLVRFTCQVDAMIKVLLDLDLWLKRVREEPTRLWFGAADRDASAGLFVPPDFEAVASIHDGLEEILQRWRPQLEARLRDPDNPEYAAYLKGRKACKRCRAQYSKPFVANNGLCYFCELTARDTAAAAAAQLSETALQSGLLMDCTLQLRCVPKGATKAPMPTMCPHSHRCFVCDGWTCELCNAVRLDGDGVAAVVEESDPDVLLFDFDRTFASTRSGADPLVVKNGMSHTLDPHLASLAHGRAPGSVHVVTRNSHKRQIEAFLAERELAHVQVHSLRHFASANDKADMIDSLLTSAQTALFVDDSWQEVLAPRLRDLVFNKLGKVRVVLFDRSQTS</sequence>
<feature type="coiled-coil region" evidence="1">
    <location>
        <begin position="295"/>
        <end position="322"/>
    </location>
</feature>
<comment type="caution">
    <text evidence="2">The sequence shown here is derived from an EMBL/GenBank/DDBJ whole genome shotgun (WGS) entry which is preliminary data.</text>
</comment>
<dbReference type="AlphaFoldDB" id="A0A2R5GCU0"/>
<dbReference type="EMBL" id="BEYU01000032">
    <property type="protein sequence ID" value="GBG27518.1"/>
    <property type="molecule type" value="Genomic_DNA"/>
</dbReference>
<keyword evidence="3" id="KW-1185">Reference proteome</keyword>
<gene>
    <name evidence="2" type="ORF">FCC1311_037412</name>
</gene>
<name>A0A2R5GCU0_9STRA</name>
<evidence type="ECO:0000256" key="1">
    <source>
        <dbReference type="SAM" id="Coils"/>
    </source>
</evidence>
<proteinExistence type="predicted"/>
<evidence type="ECO:0000313" key="3">
    <source>
        <dbReference type="Proteomes" id="UP000241890"/>
    </source>
</evidence>
<reference evidence="2 3" key="1">
    <citation type="submission" date="2017-12" db="EMBL/GenBank/DDBJ databases">
        <title>Sequencing, de novo assembly and annotation of complete genome of a new Thraustochytrid species, strain FCC1311.</title>
        <authorList>
            <person name="Sedici K."/>
            <person name="Godart F."/>
            <person name="Aiese Cigliano R."/>
            <person name="Sanseverino W."/>
            <person name="Barakat M."/>
            <person name="Ortet P."/>
            <person name="Marechal E."/>
            <person name="Cagnac O."/>
            <person name="Amato A."/>
        </authorList>
    </citation>
    <scope>NUCLEOTIDE SEQUENCE [LARGE SCALE GENOMIC DNA]</scope>
</reference>
<dbReference type="OrthoDB" id="439078at2759"/>
<dbReference type="Proteomes" id="UP000241890">
    <property type="component" value="Unassembled WGS sequence"/>
</dbReference>
<protein>
    <submittedName>
        <fullName evidence="2">Uncharacterized protein</fullName>
    </submittedName>
</protein>